<evidence type="ECO:0000313" key="2">
    <source>
        <dbReference type="EMBL" id="QJR38174.1"/>
    </source>
</evidence>
<evidence type="ECO:0000256" key="1">
    <source>
        <dbReference type="SAM" id="Phobius"/>
    </source>
</evidence>
<organism evidence="2 3">
    <name type="scientific">Gemmatimonas groenlandica</name>
    <dbReference type="NCBI Taxonomy" id="2732249"/>
    <lineage>
        <taxon>Bacteria</taxon>
        <taxon>Pseudomonadati</taxon>
        <taxon>Gemmatimonadota</taxon>
        <taxon>Gemmatimonadia</taxon>
        <taxon>Gemmatimonadales</taxon>
        <taxon>Gemmatimonadaceae</taxon>
        <taxon>Gemmatimonas</taxon>
    </lineage>
</organism>
<keyword evidence="3" id="KW-1185">Reference proteome</keyword>
<dbReference type="InterPro" id="IPR010865">
    <property type="entry name" value="DUF1499"/>
</dbReference>
<evidence type="ECO:0000313" key="3">
    <source>
        <dbReference type="Proteomes" id="UP000500938"/>
    </source>
</evidence>
<proteinExistence type="predicted"/>
<gene>
    <name evidence="2" type="ORF">HKW67_09715</name>
</gene>
<feature type="transmembrane region" description="Helical" evidence="1">
    <location>
        <begin position="52"/>
        <end position="71"/>
    </location>
</feature>
<dbReference type="KEGG" id="ggr:HKW67_09715"/>
<keyword evidence="1" id="KW-0472">Membrane</keyword>
<reference evidence="2 3" key="1">
    <citation type="submission" date="2020-05" db="EMBL/GenBank/DDBJ databases">
        <title>Complete genome sequence of Gemmatimonas greenlandica TET16.</title>
        <authorList>
            <person name="Zeng Y."/>
        </authorList>
    </citation>
    <scope>NUCLEOTIDE SEQUENCE [LARGE SCALE GENOMIC DNA]</scope>
    <source>
        <strain evidence="2 3">TET16</strain>
    </source>
</reference>
<keyword evidence="1" id="KW-0812">Transmembrane</keyword>
<feature type="transmembrane region" description="Helical" evidence="1">
    <location>
        <begin position="25"/>
        <end position="43"/>
    </location>
</feature>
<protein>
    <submittedName>
        <fullName evidence="2">DUF1499 domain-containing protein</fullName>
    </submittedName>
</protein>
<dbReference type="Pfam" id="PF07386">
    <property type="entry name" value="DUF1499"/>
    <property type="match status" value="1"/>
</dbReference>
<name>A0A6M4ITY2_9BACT</name>
<dbReference type="Proteomes" id="UP000500938">
    <property type="component" value="Chromosome"/>
</dbReference>
<sequence>MLAASGLGTRFGVWHYRTGLSMLRYSAYVGVAAGIACVLALIVTRRSGSSRVALVFGLVLAGITIGVPYRFSQTAKQVPPIHDITTDMTDPPAFVAVLPLRASATNSAVYAGDSIAALQRAAYPDVQPLMLPVPPLAAFERAVAAAKVMGWEIVAGDSPSGRLEATATTTWFGFKDDVVVRIRAENGGSRIDVRSVSRVGRSDVGANAARIARYLRELQR</sequence>
<dbReference type="AlphaFoldDB" id="A0A6M4ITY2"/>
<accession>A0A6M4ITY2</accession>
<dbReference type="EMBL" id="CP053085">
    <property type="protein sequence ID" value="QJR38174.1"/>
    <property type="molecule type" value="Genomic_DNA"/>
</dbReference>
<keyword evidence="1" id="KW-1133">Transmembrane helix</keyword>